<dbReference type="PANTHER" id="PTHR35177:SF2">
    <property type="entry name" value="HYDROGENASE MATURATION FACTOR HYBG"/>
    <property type="match status" value="1"/>
</dbReference>
<evidence type="ECO:0008006" key="4">
    <source>
        <dbReference type="Google" id="ProtNLM"/>
    </source>
</evidence>
<dbReference type="STRING" id="1798377.A2872_03490"/>
<dbReference type="EMBL" id="MFJG01000007">
    <property type="protein sequence ID" value="OGG07361.1"/>
    <property type="molecule type" value="Genomic_DNA"/>
</dbReference>
<organism evidence="2 3">
    <name type="scientific">Candidatus Gottesmanbacteria bacterium RIFCSPHIGHO2_01_FULL_42_12</name>
    <dbReference type="NCBI Taxonomy" id="1798377"/>
    <lineage>
        <taxon>Bacteria</taxon>
        <taxon>Candidatus Gottesmaniibacteriota</taxon>
    </lineage>
</organism>
<gene>
    <name evidence="2" type="ORF">A2872_03490</name>
</gene>
<dbReference type="Proteomes" id="UP000178681">
    <property type="component" value="Unassembled WGS sequence"/>
</dbReference>
<dbReference type="Gene3D" id="2.30.30.140">
    <property type="match status" value="1"/>
</dbReference>
<evidence type="ECO:0000313" key="2">
    <source>
        <dbReference type="EMBL" id="OGG07361.1"/>
    </source>
</evidence>
<dbReference type="NCBIfam" id="TIGR00074">
    <property type="entry name" value="hypC_hupF"/>
    <property type="match status" value="1"/>
</dbReference>
<reference evidence="2 3" key="1">
    <citation type="journal article" date="2016" name="Nat. Commun.">
        <title>Thousands of microbial genomes shed light on interconnected biogeochemical processes in an aquifer system.</title>
        <authorList>
            <person name="Anantharaman K."/>
            <person name="Brown C.T."/>
            <person name="Hug L.A."/>
            <person name="Sharon I."/>
            <person name="Castelle C.J."/>
            <person name="Probst A.J."/>
            <person name="Thomas B.C."/>
            <person name="Singh A."/>
            <person name="Wilkins M.J."/>
            <person name="Karaoz U."/>
            <person name="Brodie E.L."/>
            <person name="Williams K.H."/>
            <person name="Hubbard S.S."/>
            <person name="Banfield J.F."/>
        </authorList>
    </citation>
    <scope>NUCLEOTIDE SEQUENCE [LARGE SCALE GENOMIC DNA]</scope>
</reference>
<dbReference type="InterPro" id="IPR001109">
    <property type="entry name" value="Hydrogenase_HupF/HypC"/>
</dbReference>
<dbReference type="GO" id="GO:0051604">
    <property type="term" value="P:protein maturation"/>
    <property type="evidence" value="ECO:0007669"/>
    <property type="project" value="TreeGrafter"/>
</dbReference>
<dbReference type="SUPFAM" id="SSF159127">
    <property type="entry name" value="HupF/HypC-like"/>
    <property type="match status" value="1"/>
</dbReference>
<dbReference type="GO" id="GO:1902670">
    <property type="term" value="F:carbon dioxide binding"/>
    <property type="evidence" value="ECO:0007669"/>
    <property type="project" value="TreeGrafter"/>
</dbReference>
<name>A0A1F5Z4J5_9BACT</name>
<sequence length="68" mass="7612">MCLAFPGKIKTIDGKKVMVEYPQETRLAMLGVDNLKPGDYVMVQMGIVVKKLTPKEAKESLKAWEEVS</sequence>
<protein>
    <recommendedName>
        <fullName evidence="4">Hydrogenase assembly protein HypC</fullName>
    </recommendedName>
</protein>
<comment type="caution">
    <text evidence="2">The sequence shown here is derived from an EMBL/GenBank/DDBJ whole genome shotgun (WGS) entry which is preliminary data.</text>
</comment>
<dbReference type="PANTHER" id="PTHR35177">
    <property type="entry name" value="HYDROGENASE MATURATION FACTOR HYBG"/>
    <property type="match status" value="1"/>
</dbReference>
<proteinExistence type="inferred from homology"/>
<evidence type="ECO:0000313" key="3">
    <source>
        <dbReference type="Proteomes" id="UP000178681"/>
    </source>
</evidence>
<accession>A0A1F5Z4J5</accession>
<comment type="similarity">
    <text evidence="1">Belongs to the HupF/HypC family.</text>
</comment>
<evidence type="ECO:0000256" key="1">
    <source>
        <dbReference type="ARBA" id="ARBA00006018"/>
    </source>
</evidence>
<dbReference type="Pfam" id="PF01455">
    <property type="entry name" value="HupF_HypC"/>
    <property type="match status" value="1"/>
</dbReference>
<dbReference type="GO" id="GO:0005506">
    <property type="term" value="F:iron ion binding"/>
    <property type="evidence" value="ECO:0007669"/>
    <property type="project" value="TreeGrafter"/>
</dbReference>
<dbReference type="AlphaFoldDB" id="A0A1F5Z4J5"/>